<dbReference type="InterPro" id="IPR011650">
    <property type="entry name" value="Peptidase_M20_dimer"/>
</dbReference>
<evidence type="ECO:0000256" key="13">
    <source>
        <dbReference type="ARBA" id="ARBA00023285"/>
    </source>
</evidence>
<comment type="cofactor">
    <cofactor evidence="2">
        <name>Zn(2+)</name>
        <dbReference type="ChEBI" id="CHEBI:29105"/>
    </cofactor>
</comment>
<comment type="catalytic activity">
    <reaction evidence="14">
        <text>N-succinyl-(2S,6S)-2,6-diaminopimelate + H2O = (2S,6S)-2,6-diaminopimelate + succinate</text>
        <dbReference type="Rhea" id="RHEA:22608"/>
        <dbReference type="ChEBI" id="CHEBI:15377"/>
        <dbReference type="ChEBI" id="CHEBI:30031"/>
        <dbReference type="ChEBI" id="CHEBI:57609"/>
        <dbReference type="ChEBI" id="CHEBI:58087"/>
        <dbReference type="EC" id="3.5.1.18"/>
    </reaction>
</comment>
<keyword evidence="9" id="KW-0378">Hydrolase</keyword>
<evidence type="ECO:0000256" key="3">
    <source>
        <dbReference type="ARBA" id="ARBA00005130"/>
    </source>
</evidence>
<keyword evidence="10" id="KW-0862">Zinc</keyword>
<dbReference type="GO" id="GO:0009089">
    <property type="term" value="P:lysine biosynthetic process via diaminopimelate"/>
    <property type="evidence" value="ECO:0007669"/>
    <property type="project" value="UniProtKB-UniPathway"/>
</dbReference>
<comment type="pathway">
    <text evidence="3">Amino-acid biosynthesis; L-lysine biosynthesis via DAP pathway; LL-2,6-diaminopimelate from (S)-tetrahydrodipicolinate (succinylase route): step 3/3.</text>
</comment>
<keyword evidence="7" id="KW-0028">Amino-acid biosynthesis</keyword>
<evidence type="ECO:0000256" key="10">
    <source>
        <dbReference type="ARBA" id="ARBA00022833"/>
    </source>
</evidence>
<dbReference type="Gene3D" id="3.40.630.10">
    <property type="entry name" value="Zn peptidases"/>
    <property type="match status" value="2"/>
</dbReference>
<dbReference type="Gene3D" id="3.30.70.360">
    <property type="match status" value="1"/>
</dbReference>
<dbReference type="InterPro" id="IPR050072">
    <property type="entry name" value="Peptidase_M20A"/>
</dbReference>
<evidence type="ECO:0000256" key="7">
    <source>
        <dbReference type="ARBA" id="ARBA00022605"/>
    </source>
</evidence>
<name>A0A0F4L806_9LACO</name>
<dbReference type="GO" id="GO:0019877">
    <property type="term" value="P:diaminopimelate biosynthetic process"/>
    <property type="evidence" value="ECO:0007669"/>
    <property type="project" value="UniProtKB-KW"/>
</dbReference>
<dbReference type="STRING" id="1218493.JF76_16420"/>
<evidence type="ECO:0000256" key="4">
    <source>
        <dbReference type="ARBA" id="ARBA00006247"/>
    </source>
</evidence>
<accession>A0A0F4L806</accession>
<comment type="cofactor">
    <cofactor evidence="1">
        <name>Co(2+)</name>
        <dbReference type="ChEBI" id="CHEBI:48828"/>
    </cofactor>
</comment>
<dbReference type="InterPro" id="IPR010182">
    <property type="entry name" value="ArgE/DapE"/>
</dbReference>
<dbReference type="Pfam" id="PF07687">
    <property type="entry name" value="M20_dimer"/>
    <property type="match status" value="1"/>
</dbReference>
<keyword evidence="11" id="KW-0220">Diaminopimelate biosynthesis</keyword>
<keyword evidence="8" id="KW-0479">Metal-binding</keyword>
<dbReference type="InterPro" id="IPR001261">
    <property type="entry name" value="ArgE/DapE_CS"/>
</dbReference>
<dbReference type="EC" id="3.5.1.18" evidence="5"/>
<evidence type="ECO:0000259" key="15">
    <source>
        <dbReference type="Pfam" id="PF07687"/>
    </source>
</evidence>
<evidence type="ECO:0000256" key="9">
    <source>
        <dbReference type="ARBA" id="ARBA00022801"/>
    </source>
</evidence>
<dbReference type="EMBL" id="JXBY01000026">
    <property type="protein sequence ID" value="KJY54413.1"/>
    <property type="molecule type" value="Genomic_DNA"/>
</dbReference>
<keyword evidence="12" id="KW-0457">Lysine biosynthesis</keyword>
<evidence type="ECO:0000256" key="6">
    <source>
        <dbReference type="ARBA" id="ARBA00016853"/>
    </source>
</evidence>
<dbReference type="CDD" id="cd08659">
    <property type="entry name" value="M20_ArgE_DapE-like"/>
    <property type="match status" value="1"/>
</dbReference>
<dbReference type="NCBIfam" id="TIGR01910">
    <property type="entry name" value="DapE-ArgE"/>
    <property type="match status" value="1"/>
</dbReference>
<dbReference type="AlphaFoldDB" id="A0A0F4L806"/>
<dbReference type="SUPFAM" id="SSF53187">
    <property type="entry name" value="Zn-dependent exopeptidases"/>
    <property type="match status" value="1"/>
</dbReference>
<dbReference type="Pfam" id="PF01546">
    <property type="entry name" value="Peptidase_M20"/>
    <property type="match status" value="1"/>
</dbReference>
<dbReference type="PATRIC" id="fig|1218493.3.peg.1719"/>
<dbReference type="RefSeq" id="WP_045928618.1">
    <property type="nucleotide sequence ID" value="NZ_JBHSZS010000026.1"/>
</dbReference>
<reference evidence="16 17" key="1">
    <citation type="submission" date="2014-12" db="EMBL/GenBank/DDBJ databases">
        <title>Comparative genomics of the lactic acid bacteria isolated from the honey bee gut.</title>
        <authorList>
            <person name="Ellegaard K.M."/>
            <person name="Tamarit D."/>
            <person name="Javelind E."/>
            <person name="Olofsson T."/>
            <person name="Andersson S.G."/>
            <person name="Vasquez A."/>
        </authorList>
    </citation>
    <scope>NUCLEOTIDE SEQUENCE [LARGE SCALE GENOMIC DNA]</scope>
    <source>
        <strain evidence="16 17">Biut2</strain>
    </source>
</reference>
<evidence type="ECO:0000256" key="8">
    <source>
        <dbReference type="ARBA" id="ARBA00022723"/>
    </source>
</evidence>
<comment type="caution">
    <text evidence="16">The sequence shown here is derived from an EMBL/GenBank/DDBJ whole genome shotgun (WGS) entry which is preliminary data.</text>
</comment>
<dbReference type="SUPFAM" id="SSF55031">
    <property type="entry name" value="Bacterial exopeptidase dimerisation domain"/>
    <property type="match status" value="1"/>
</dbReference>
<dbReference type="OrthoDB" id="9792335at2"/>
<evidence type="ECO:0000256" key="2">
    <source>
        <dbReference type="ARBA" id="ARBA00001947"/>
    </source>
</evidence>
<evidence type="ECO:0000256" key="11">
    <source>
        <dbReference type="ARBA" id="ARBA00022915"/>
    </source>
</evidence>
<evidence type="ECO:0000313" key="16">
    <source>
        <dbReference type="EMBL" id="KJY54413.1"/>
    </source>
</evidence>
<evidence type="ECO:0000256" key="5">
    <source>
        <dbReference type="ARBA" id="ARBA00011921"/>
    </source>
</evidence>
<dbReference type="PANTHER" id="PTHR43808">
    <property type="entry name" value="ACETYLORNITHINE DEACETYLASE"/>
    <property type="match status" value="1"/>
</dbReference>
<dbReference type="NCBIfam" id="NF006365">
    <property type="entry name" value="PRK08588.1"/>
    <property type="match status" value="1"/>
</dbReference>
<proteinExistence type="inferred from homology"/>
<comment type="similarity">
    <text evidence="4">Belongs to the peptidase M20A family.</text>
</comment>
<keyword evidence="13" id="KW-0170">Cobalt</keyword>
<dbReference type="GO" id="GO:0009014">
    <property type="term" value="F:succinyl-diaminopimelate desuccinylase activity"/>
    <property type="evidence" value="ECO:0007669"/>
    <property type="project" value="UniProtKB-EC"/>
</dbReference>
<dbReference type="PANTHER" id="PTHR43808:SF8">
    <property type="entry name" value="PEPTIDASE M20 DIMERISATION DOMAIN-CONTAINING PROTEIN"/>
    <property type="match status" value="1"/>
</dbReference>
<dbReference type="Proteomes" id="UP000033533">
    <property type="component" value="Unassembled WGS sequence"/>
</dbReference>
<evidence type="ECO:0000256" key="1">
    <source>
        <dbReference type="ARBA" id="ARBA00001941"/>
    </source>
</evidence>
<sequence>MEETQAIKILTDLLAIDSANDHESLIADYVTALFSGYPVEIHRLSYSSGRDNLVVTIGDHGPLLGFSGHEDVVAAGNLTNWHTDPFKPVLKDGKIFGRGASDMKSGLAAMIVAMLDLLDSEKELPGRIRLLASVGEETGEYGAAQLTKEGYASDLDGLVIGEPSNFDVRVTHKGIIDYYVYSKGICVHSSTPEKGQNAIMPLIEFAQAAQQLMDSHQKKDPVLGSFTHVVSQIQGGSQINSVPDSAWLSGNIRTTPIYPNEQIYTELEQIVADLNKNGAQLKIRYSFPEVPLPDQSQTKLAKMAQKVVEQEIGRPSEFVAGTAATDASEYIQAGGFPIIILGPGAGTTDHEPNEYIEVNAYLDGCRLYQELARQFWNSLD</sequence>
<dbReference type="PROSITE" id="PS00759">
    <property type="entry name" value="ARGE_DAPE_CPG2_2"/>
    <property type="match status" value="1"/>
</dbReference>
<dbReference type="GO" id="GO:0046872">
    <property type="term" value="F:metal ion binding"/>
    <property type="evidence" value="ECO:0007669"/>
    <property type="project" value="UniProtKB-KW"/>
</dbReference>
<gene>
    <name evidence="16" type="ORF">JF76_16420</name>
</gene>
<protein>
    <recommendedName>
        <fullName evidence="6">Probable succinyl-diaminopimelate desuccinylase</fullName>
        <ecNumber evidence="5">3.5.1.18</ecNumber>
    </recommendedName>
</protein>
<dbReference type="InterPro" id="IPR002933">
    <property type="entry name" value="Peptidase_M20"/>
</dbReference>
<organism evidence="16 17">
    <name type="scientific">Lactobacillus kullabergensis</name>
    <dbReference type="NCBI Taxonomy" id="1218493"/>
    <lineage>
        <taxon>Bacteria</taxon>
        <taxon>Bacillati</taxon>
        <taxon>Bacillota</taxon>
        <taxon>Bacilli</taxon>
        <taxon>Lactobacillales</taxon>
        <taxon>Lactobacillaceae</taxon>
        <taxon>Lactobacillus</taxon>
    </lineage>
</organism>
<evidence type="ECO:0000256" key="12">
    <source>
        <dbReference type="ARBA" id="ARBA00023154"/>
    </source>
</evidence>
<dbReference type="PROSITE" id="PS00758">
    <property type="entry name" value="ARGE_DAPE_CPG2_1"/>
    <property type="match status" value="1"/>
</dbReference>
<evidence type="ECO:0000313" key="17">
    <source>
        <dbReference type="Proteomes" id="UP000033533"/>
    </source>
</evidence>
<dbReference type="HOGENOM" id="CLU_021802_2_2_9"/>
<evidence type="ECO:0000256" key="14">
    <source>
        <dbReference type="ARBA" id="ARBA00051301"/>
    </source>
</evidence>
<dbReference type="InterPro" id="IPR036264">
    <property type="entry name" value="Bact_exopeptidase_dim_dom"/>
</dbReference>
<feature type="domain" description="Peptidase M20 dimerisation" evidence="15">
    <location>
        <begin position="171"/>
        <end position="278"/>
    </location>
</feature>
<dbReference type="UniPathway" id="UPA00034">
    <property type="reaction ID" value="UER00021"/>
</dbReference>